<dbReference type="EMBL" id="MN895438">
    <property type="protein sequence ID" value="QHR64409.1"/>
    <property type="molecule type" value="Genomic_DNA"/>
</dbReference>
<reference evidence="3" key="1">
    <citation type="submission" date="2020-01" db="EMBL/GenBank/DDBJ databases">
        <authorList>
            <person name="Olsen N.S."/>
            <person name="Junco L.M.F."/>
            <person name="Kot W."/>
            <person name="Hestbjerg L.H."/>
        </authorList>
    </citation>
    <scope>NUCLEOTIDE SEQUENCE [LARGE SCALE GENOMIC DNA]</scope>
</reference>
<keyword evidence="3" id="KW-1185">Reference proteome</keyword>
<sequence>MIINENSWHVRMHDFFYWQRPNSLCKYFWKMAWTFLVIGVICASGLLGSWVVGQAILSQFGVTGFWLLHAGGTVFGVLIFATIVVIAVGIAYIVAKISGLWERVRYDRAWKRQQDEENGIEHPKSVIVEYLKASKSKICPMIEFKDVK</sequence>
<evidence type="ECO:0000313" key="2">
    <source>
        <dbReference type="EMBL" id="QHR64409.1"/>
    </source>
</evidence>
<keyword evidence="1" id="KW-0472">Membrane</keyword>
<gene>
    <name evidence="2" type="ORF">teqdroes_2</name>
</gene>
<accession>A0A6B9WM39</accession>
<evidence type="ECO:0008006" key="4">
    <source>
        <dbReference type="Google" id="ProtNLM"/>
    </source>
</evidence>
<protein>
    <recommendedName>
        <fullName evidence="4">Signal-peptide domain-containing protein</fullName>
    </recommendedName>
</protein>
<proteinExistence type="predicted"/>
<evidence type="ECO:0000256" key="1">
    <source>
        <dbReference type="SAM" id="Phobius"/>
    </source>
</evidence>
<feature type="transmembrane region" description="Helical" evidence="1">
    <location>
        <begin position="27"/>
        <end position="52"/>
    </location>
</feature>
<name>A0A6B9WM39_9CAUD</name>
<keyword evidence="1" id="KW-0812">Transmembrane</keyword>
<evidence type="ECO:0000313" key="3">
    <source>
        <dbReference type="Proteomes" id="UP000465016"/>
    </source>
</evidence>
<organism evidence="2 3">
    <name type="scientific">Escherichia phage teqdroes</name>
    <dbReference type="NCBI Taxonomy" id="2697536"/>
    <lineage>
        <taxon>Viruses</taxon>
        <taxon>Duplodnaviria</taxon>
        <taxon>Heunggongvirae</taxon>
        <taxon>Uroviricota</taxon>
        <taxon>Caudoviricetes</taxon>
        <taxon>Pantevenvirales</taxon>
        <taxon>Straboviridae</taxon>
        <taxon>Tevenvirinae</taxon>
        <taxon>Tequatrovirus</taxon>
        <taxon>Tequatrovirus teqdroes</taxon>
    </lineage>
</organism>
<feature type="transmembrane region" description="Helical" evidence="1">
    <location>
        <begin position="72"/>
        <end position="95"/>
    </location>
</feature>
<keyword evidence="1" id="KW-1133">Transmembrane helix</keyword>
<dbReference type="Proteomes" id="UP000465016">
    <property type="component" value="Segment"/>
</dbReference>